<dbReference type="Proteomes" id="UP000528964">
    <property type="component" value="Unassembled WGS sequence"/>
</dbReference>
<dbReference type="RefSeq" id="WP_183395382.1">
    <property type="nucleotide sequence ID" value="NZ_JACIDR010000003.1"/>
</dbReference>
<proteinExistence type="predicted"/>
<evidence type="ECO:0008006" key="3">
    <source>
        <dbReference type="Google" id="ProtNLM"/>
    </source>
</evidence>
<keyword evidence="2" id="KW-1185">Reference proteome</keyword>
<name>A0A7W6GFX5_9HYPH</name>
<dbReference type="InterPro" id="IPR019704">
    <property type="entry name" value="Flagellar_assmbl_FliX_class2"/>
</dbReference>
<protein>
    <recommendedName>
        <fullName evidence="3">Flagellar assembly regulator FliX</fullName>
    </recommendedName>
</protein>
<organism evidence="1 2">
    <name type="scientific">Hansschlegelia beijingensis</name>
    <dbReference type="NCBI Taxonomy" id="1133344"/>
    <lineage>
        <taxon>Bacteria</taxon>
        <taxon>Pseudomonadati</taxon>
        <taxon>Pseudomonadota</taxon>
        <taxon>Alphaproteobacteria</taxon>
        <taxon>Hyphomicrobiales</taxon>
        <taxon>Methylopilaceae</taxon>
        <taxon>Hansschlegelia</taxon>
    </lineage>
</organism>
<sequence>MRIDGLGRAFSGGGAARQAASGAFRLSDPVATETARQAPPTLSAQGLGALLALQAEEETPRERRRRAVRRGRGLLDALDGLRLALVEGRADAQLLAGMAQNLAGRCGQTGDAALDDTLSAIEVRAQVELAKRGL</sequence>
<accession>A0A7W6GFX5</accession>
<dbReference type="Pfam" id="PF10768">
    <property type="entry name" value="FliX"/>
    <property type="match status" value="1"/>
</dbReference>
<evidence type="ECO:0000313" key="2">
    <source>
        <dbReference type="Proteomes" id="UP000528964"/>
    </source>
</evidence>
<dbReference type="EMBL" id="JACIDR010000003">
    <property type="protein sequence ID" value="MBB3973518.1"/>
    <property type="molecule type" value="Genomic_DNA"/>
</dbReference>
<gene>
    <name evidence="1" type="ORF">GGR24_002188</name>
</gene>
<dbReference type="AlphaFoldDB" id="A0A7W6GFX5"/>
<evidence type="ECO:0000313" key="1">
    <source>
        <dbReference type="EMBL" id="MBB3973518.1"/>
    </source>
</evidence>
<comment type="caution">
    <text evidence="1">The sequence shown here is derived from an EMBL/GenBank/DDBJ whole genome shotgun (WGS) entry which is preliminary data.</text>
</comment>
<reference evidence="1 2" key="1">
    <citation type="submission" date="2020-08" db="EMBL/GenBank/DDBJ databases">
        <title>Genomic Encyclopedia of Type Strains, Phase IV (KMG-IV): sequencing the most valuable type-strain genomes for metagenomic binning, comparative biology and taxonomic classification.</title>
        <authorList>
            <person name="Goeker M."/>
        </authorList>
    </citation>
    <scope>NUCLEOTIDE SEQUENCE [LARGE SCALE GENOMIC DNA]</scope>
    <source>
        <strain evidence="1 2">DSM 25481</strain>
    </source>
</reference>
<dbReference type="GO" id="GO:0044781">
    <property type="term" value="P:bacterial-type flagellum organization"/>
    <property type="evidence" value="ECO:0007669"/>
    <property type="project" value="InterPro"/>
</dbReference>